<dbReference type="Proteomes" id="UP000821845">
    <property type="component" value="Chromosome 3"/>
</dbReference>
<comment type="caution">
    <text evidence="1">The sequence shown here is derived from an EMBL/GenBank/DDBJ whole genome shotgun (WGS) entry which is preliminary data.</text>
</comment>
<dbReference type="EMBL" id="CM023483">
    <property type="protein sequence ID" value="KAH6935662.1"/>
    <property type="molecule type" value="Genomic_DNA"/>
</dbReference>
<protein>
    <submittedName>
        <fullName evidence="1">Uncharacterized protein</fullName>
    </submittedName>
</protein>
<evidence type="ECO:0000313" key="1">
    <source>
        <dbReference type="EMBL" id="KAH6935662.1"/>
    </source>
</evidence>
<reference evidence="1" key="1">
    <citation type="submission" date="2020-05" db="EMBL/GenBank/DDBJ databases">
        <title>Large-scale comparative analyses of tick genomes elucidate their genetic diversity and vector capacities.</title>
        <authorList>
            <person name="Jia N."/>
            <person name="Wang J."/>
            <person name="Shi W."/>
            <person name="Du L."/>
            <person name="Sun Y."/>
            <person name="Zhan W."/>
            <person name="Jiang J."/>
            <person name="Wang Q."/>
            <person name="Zhang B."/>
            <person name="Ji P."/>
            <person name="Sakyi L.B."/>
            <person name="Cui X."/>
            <person name="Yuan T."/>
            <person name="Jiang B."/>
            <person name="Yang W."/>
            <person name="Lam T.T.-Y."/>
            <person name="Chang Q."/>
            <person name="Ding S."/>
            <person name="Wang X."/>
            <person name="Zhu J."/>
            <person name="Ruan X."/>
            <person name="Zhao L."/>
            <person name="Wei J."/>
            <person name="Que T."/>
            <person name="Du C."/>
            <person name="Cheng J."/>
            <person name="Dai P."/>
            <person name="Han X."/>
            <person name="Huang E."/>
            <person name="Gao Y."/>
            <person name="Liu J."/>
            <person name="Shao H."/>
            <person name="Ye R."/>
            <person name="Li L."/>
            <person name="Wei W."/>
            <person name="Wang X."/>
            <person name="Wang C."/>
            <person name="Yang T."/>
            <person name="Huo Q."/>
            <person name="Li W."/>
            <person name="Guo W."/>
            <person name="Chen H."/>
            <person name="Zhou L."/>
            <person name="Ni X."/>
            <person name="Tian J."/>
            <person name="Zhou Y."/>
            <person name="Sheng Y."/>
            <person name="Liu T."/>
            <person name="Pan Y."/>
            <person name="Xia L."/>
            <person name="Li J."/>
            <person name="Zhao F."/>
            <person name="Cao W."/>
        </authorList>
    </citation>
    <scope>NUCLEOTIDE SEQUENCE</scope>
    <source>
        <strain evidence="1">Hyas-2018</strain>
    </source>
</reference>
<proteinExistence type="predicted"/>
<sequence>MPNCAKKFRSKHHFGCSRKKGKCRKGNRAAAAWEERALTSPDNAIVNYDASPSVRGVDLGHVSRVSTDINRGACEMASPDNVHLVNCDRVNTIDNRRCNAITRDARG</sequence>
<keyword evidence="2" id="KW-1185">Reference proteome</keyword>
<accession>A0ACB7SRB1</accession>
<evidence type="ECO:0000313" key="2">
    <source>
        <dbReference type="Proteomes" id="UP000821845"/>
    </source>
</evidence>
<gene>
    <name evidence="1" type="ORF">HPB50_007480</name>
</gene>
<organism evidence="1 2">
    <name type="scientific">Hyalomma asiaticum</name>
    <name type="common">Tick</name>
    <dbReference type="NCBI Taxonomy" id="266040"/>
    <lineage>
        <taxon>Eukaryota</taxon>
        <taxon>Metazoa</taxon>
        <taxon>Ecdysozoa</taxon>
        <taxon>Arthropoda</taxon>
        <taxon>Chelicerata</taxon>
        <taxon>Arachnida</taxon>
        <taxon>Acari</taxon>
        <taxon>Parasitiformes</taxon>
        <taxon>Ixodida</taxon>
        <taxon>Ixodoidea</taxon>
        <taxon>Ixodidae</taxon>
        <taxon>Hyalomminae</taxon>
        <taxon>Hyalomma</taxon>
    </lineage>
</organism>
<name>A0ACB7SRB1_HYAAI</name>